<protein>
    <submittedName>
        <fullName evidence="2">Protein kinase</fullName>
    </submittedName>
</protein>
<dbReference type="Proteomes" id="UP000594121">
    <property type="component" value="Chromosome"/>
</dbReference>
<dbReference type="InParanoid" id="A0A7L9FHY0"/>
<dbReference type="KEGG" id="thel:IG193_00455"/>
<dbReference type="GO" id="GO:0004672">
    <property type="term" value="F:protein kinase activity"/>
    <property type="evidence" value="ECO:0007669"/>
    <property type="project" value="InterPro"/>
</dbReference>
<sequence length="377" mass="42082">MLGMLAEGYRIRGEHGEYTVLRHFKTGGFGELYLLSGDLIGKIPRLDVVIQVGFEKVRGRFETEKGVLKTVKGERHVVRFVDFGYVRVQGYELPVIIMEFVKGPTLRDYVEKNGPLEGRSALLFARALLEAVRSVNEKGYVLRDLKPSNIILRGGDPSDPVVVDFGCALYHEVTQLPENYPDWRISSGSYTHPDLSSKGGVEFYYDVYSYGATLYYALTGEHPNNPEFRKCGVFAEVVKKCMLGGLGHTSQIVLPGGKVRIRVEGSEYTFDVFKCGGKILIGRDRSSLRVVAVCGDERVTLADDVEQYISRLPEGHLLVDVARMKVVRLGKNKPALYRGGRWVVVRGEEAIGLRERVALSYGEVSGTTYLEMELAVE</sequence>
<dbReference type="AlphaFoldDB" id="A0A7L9FHY0"/>
<gene>
    <name evidence="2" type="ORF">IG193_00455</name>
</gene>
<feature type="domain" description="Protein kinase" evidence="1">
    <location>
        <begin position="18"/>
        <end position="336"/>
    </location>
</feature>
<keyword evidence="3" id="KW-1185">Reference proteome</keyword>
<name>A0A7L9FHY0_9CREN</name>
<dbReference type="SMART" id="SM00220">
    <property type="entry name" value="S_TKc"/>
    <property type="match status" value="1"/>
</dbReference>
<proteinExistence type="predicted"/>
<dbReference type="PROSITE" id="PS50011">
    <property type="entry name" value="PROTEIN_KINASE_DOM"/>
    <property type="match status" value="1"/>
</dbReference>
<evidence type="ECO:0000259" key="1">
    <source>
        <dbReference type="PROSITE" id="PS50011"/>
    </source>
</evidence>
<dbReference type="EMBL" id="CP062310">
    <property type="protein sequence ID" value="QOJ78972.1"/>
    <property type="molecule type" value="Genomic_DNA"/>
</dbReference>
<dbReference type="InterPro" id="IPR000719">
    <property type="entry name" value="Prot_kinase_dom"/>
</dbReference>
<dbReference type="Pfam" id="PF00069">
    <property type="entry name" value="Pkinase"/>
    <property type="match status" value="1"/>
</dbReference>
<organism evidence="2 3">
    <name type="scientific">Infirmifilum lucidum</name>
    <dbReference type="NCBI Taxonomy" id="2776706"/>
    <lineage>
        <taxon>Archaea</taxon>
        <taxon>Thermoproteota</taxon>
        <taxon>Thermoprotei</taxon>
        <taxon>Thermofilales</taxon>
        <taxon>Thermofilaceae</taxon>
        <taxon>Infirmifilum</taxon>
    </lineage>
</organism>
<dbReference type="GeneID" id="59148321"/>
<keyword evidence="2" id="KW-0808">Transferase</keyword>
<dbReference type="SUPFAM" id="SSF56112">
    <property type="entry name" value="Protein kinase-like (PK-like)"/>
    <property type="match status" value="1"/>
</dbReference>
<evidence type="ECO:0000313" key="2">
    <source>
        <dbReference type="EMBL" id="QOJ78972.1"/>
    </source>
</evidence>
<keyword evidence="2" id="KW-0418">Kinase</keyword>
<dbReference type="Gene3D" id="1.10.510.10">
    <property type="entry name" value="Transferase(Phosphotransferase) domain 1"/>
    <property type="match status" value="1"/>
</dbReference>
<dbReference type="RefSeq" id="WP_192818944.1">
    <property type="nucleotide sequence ID" value="NZ_CP062310.1"/>
</dbReference>
<dbReference type="PANTHER" id="PTHR44167:SF24">
    <property type="entry name" value="SERINE_THREONINE-PROTEIN KINASE CHK2"/>
    <property type="match status" value="1"/>
</dbReference>
<accession>A0A7L9FHY0</accession>
<dbReference type="PANTHER" id="PTHR44167">
    <property type="entry name" value="OVARIAN-SPECIFIC SERINE/THREONINE-PROTEIN KINASE LOK-RELATED"/>
    <property type="match status" value="1"/>
</dbReference>
<reference evidence="2 3" key="1">
    <citation type="submission" date="2020-10" db="EMBL/GenBank/DDBJ databases">
        <title>Thermofilum lucidum 3507LT sp. nov. a novel member of Thermofilaceae family isolated from Chile hot spring, and proposal of description order Thermofilales.</title>
        <authorList>
            <person name="Zayulina K.S."/>
            <person name="Elcheninov A.G."/>
            <person name="Toshchakov S.V."/>
            <person name="Kublanov I.V."/>
        </authorList>
    </citation>
    <scope>NUCLEOTIDE SEQUENCE [LARGE SCALE GENOMIC DNA]</scope>
    <source>
        <strain evidence="2 3">3507LT</strain>
    </source>
</reference>
<dbReference type="InterPro" id="IPR011009">
    <property type="entry name" value="Kinase-like_dom_sf"/>
</dbReference>
<evidence type="ECO:0000313" key="3">
    <source>
        <dbReference type="Proteomes" id="UP000594121"/>
    </source>
</evidence>
<dbReference type="GO" id="GO:0005524">
    <property type="term" value="F:ATP binding"/>
    <property type="evidence" value="ECO:0007669"/>
    <property type="project" value="InterPro"/>
</dbReference>